<keyword evidence="1" id="KW-0378">Hydrolase</keyword>
<dbReference type="KEGG" id="paek:D3873_00315"/>
<keyword evidence="1" id="KW-0645">Protease</keyword>
<dbReference type="AlphaFoldDB" id="A0A385YQW5"/>
<dbReference type="NCBIfam" id="TIGR02841">
    <property type="entry name" value="spore_YyaC"/>
    <property type="match status" value="1"/>
</dbReference>
<dbReference type="InterPro" id="IPR009665">
    <property type="entry name" value="YyaC"/>
</dbReference>
<protein>
    <submittedName>
        <fullName evidence="1">Spore protease YyaC</fullName>
    </submittedName>
</protein>
<sequence length="229" mass="25779">MTVASSTSFSMNELCVSWKLSTHLISQLPADLHQLVICCIGSDRSTGDTLGPLVGTWLKEMHSFPLEVIGSLDQPLHALNLESTLLELQSRPIPPFIIAIDACLGRTHDIGTIIIENGPLLPGRAVQKELPPIGDLSIKGIVNVSGYMEYAVLQSTRLHTPFQLSKIISRALLLTWHRYQLKVISNRNNEHHHEDTWQQIRYTDFRQPNHIESNRHDHNTACSSHFLNE</sequence>
<dbReference type="EMBL" id="CP032418">
    <property type="protein sequence ID" value="AYC28387.1"/>
    <property type="molecule type" value="Genomic_DNA"/>
</dbReference>
<evidence type="ECO:0000313" key="2">
    <source>
        <dbReference type="Proteomes" id="UP000265725"/>
    </source>
</evidence>
<keyword evidence="2" id="KW-1185">Reference proteome</keyword>
<proteinExistence type="predicted"/>
<dbReference type="InterPro" id="IPR023430">
    <property type="entry name" value="Pept_HybD-like_dom_sf"/>
</dbReference>
<reference evidence="2" key="1">
    <citation type="submission" date="2018-09" db="EMBL/GenBank/DDBJ databases">
        <authorList>
            <person name="Zhu H."/>
        </authorList>
    </citation>
    <scope>NUCLEOTIDE SEQUENCE [LARGE SCALE GENOMIC DNA]</scope>
    <source>
        <strain evidence="2">K2R23-3</strain>
    </source>
</reference>
<dbReference type="Proteomes" id="UP000265725">
    <property type="component" value="Chromosome"/>
</dbReference>
<gene>
    <name evidence="1" type="primary">yyaC</name>
    <name evidence="1" type="ORF">D3873_00315</name>
</gene>
<dbReference type="OrthoDB" id="9815953at2"/>
<dbReference type="GO" id="GO:0008233">
    <property type="term" value="F:peptidase activity"/>
    <property type="evidence" value="ECO:0007669"/>
    <property type="project" value="UniProtKB-KW"/>
</dbReference>
<name>A0A385YQW5_9BACL</name>
<dbReference type="Pfam" id="PF06866">
    <property type="entry name" value="DUF1256"/>
    <property type="match status" value="1"/>
</dbReference>
<organism evidence="1 2">
    <name type="scientific">Paenisporosarcina cavernae</name>
    <dbReference type="NCBI Taxonomy" id="2320858"/>
    <lineage>
        <taxon>Bacteria</taxon>
        <taxon>Bacillati</taxon>
        <taxon>Bacillota</taxon>
        <taxon>Bacilli</taxon>
        <taxon>Bacillales</taxon>
        <taxon>Caryophanaceae</taxon>
        <taxon>Paenisporosarcina</taxon>
    </lineage>
</organism>
<dbReference type="GO" id="GO:0006508">
    <property type="term" value="P:proteolysis"/>
    <property type="evidence" value="ECO:0007669"/>
    <property type="project" value="UniProtKB-KW"/>
</dbReference>
<evidence type="ECO:0000313" key="1">
    <source>
        <dbReference type="EMBL" id="AYC28387.1"/>
    </source>
</evidence>
<dbReference type="SUPFAM" id="SSF53163">
    <property type="entry name" value="HybD-like"/>
    <property type="match status" value="1"/>
</dbReference>
<accession>A0A385YQW5</accession>